<dbReference type="InterPro" id="IPR050564">
    <property type="entry name" value="F420-G6PD/mer"/>
</dbReference>
<comment type="caution">
    <text evidence="2">The sequence shown here is derived from an EMBL/GenBank/DDBJ whole genome shotgun (WGS) entry which is preliminary data.</text>
</comment>
<gene>
    <name evidence="2" type="primary">hmd_1</name>
    <name evidence="2" type="ORF">Mco01_16200</name>
</gene>
<dbReference type="SUPFAM" id="SSF51679">
    <property type="entry name" value="Bacterial luciferase-like"/>
    <property type="match status" value="1"/>
</dbReference>
<feature type="domain" description="Luciferase-like" evidence="1">
    <location>
        <begin position="6"/>
        <end position="255"/>
    </location>
</feature>
<dbReference type="PANTHER" id="PTHR43244:SF2">
    <property type="entry name" value="CONSERVED HYPOTHETICAL ALANINE AND PROLINE-RICH PROTEIN"/>
    <property type="match status" value="1"/>
</dbReference>
<dbReference type="Pfam" id="PF00296">
    <property type="entry name" value="Bac_luciferase"/>
    <property type="match status" value="1"/>
</dbReference>
<protein>
    <submittedName>
        <fullName evidence="2">N5,N10-methylene tetrahydromethanopterin reductase</fullName>
    </submittedName>
</protein>
<evidence type="ECO:0000313" key="2">
    <source>
        <dbReference type="EMBL" id="GIH38620.1"/>
    </source>
</evidence>
<dbReference type="Proteomes" id="UP000603904">
    <property type="component" value="Unassembled WGS sequence"/>
</dbReference>
<reference evidence="2 3" key="1">
    <citation type="submission" date="2021-01" db="EMBL/GenBank/DDBJ databases">
        <title>Whole genome shotgun sequence of Microbispora corallina NBRC 16416.</title>
        <authorList>
            <person name="Komaki H."/>
            <person name="Tamura T."/>
        </authorList>
    </citation>
    <scope>NUCLEOTIDE SEQUENCE [LARGE SCALE GENOMIC DNA]</scope>
    <source>
        <strain evidence="2 3">NBRC 16416</strain>
    </source>
</reference>
<evidence type="ECO:0000313" key="3">
    <source>
        <dbReference type="Proteomes" id="UP000603904"/>
    </source>
</evidence>
<proteinExistence type="predicted"/>
<dbReference type="PANTHER" id="PTHR43244">
    <property type="match status" value="1"/>
</dbReference>
<dbReference type="InterPro" id="IPR011251">
    <property type="entry name" value="Luciferase-like_dom"/>
</dbReference>
<organism evidence="2 3">
    <name type="scientific">Microbispora corallina</name>
    <dbReference type="NCBI Taxonomy" id="83302"/>
    <lineage>
        <taxon>Bacteria</taxon>
        <taxon>Bacillati</taxon>
        <taxon>Actinomycetota</taxon>
        <taxon>Actinomycetes</taxon>
        <taxon>Streptosporangiales</taxon>
        <taxon>Streptosporangiaceae</taxon>
        <taxon>Microbispora</taxon>
    </lineage>
</organism>
<dbReference type="Gene3D" id="3.20.20.30">
    <property type="entry name" value="Luciferase-like domain"/>
    <property type="match status" value="1"/>
</dbReference>
<dbReference type="RefSeq" id="WP_204056251.1">
    <property type="nucleotide sequence ID" value="NZ_BAAAGP010000002.1"/>
</dbReference>
<sequence>MDDDIRIGVLLPVSRAQWGEGGDPRELVGLATRAEELGYDSLWVNDSLLTPRVEALTMLAAAAAVTGRVTLGTAALMPVLRRPVQAAHALASIDLLSGGRLAVAVGAGFPGRFGRPLHEVSGVPWEGRFTRLDETVALWRRLWSEDGPVSFHGTALRFDGVPPQTRPFRPGGPPIWLGGATPAALARTARLYDGWLPYPPAPEQYETGLAELRRVAAEAGRSPDALTPALFVSVLVDDDPDEGRRIMERYSRANYGLPLEELEKIQAVVAGPAGDVVARLRSYVDAGARHLVCRIGTVDFGSQRAQMERIAGLLPVLREPA</sequence>
<dbReference type="EMBL" id="BOOC01000005">
    <property type="protein sequence ID" value="GIH38620.1"/>
    <property type="molecule type" value="Genomic_DNA"/>
</dbReference>
<accession>A0ABQ4FUY5</accession>
<evidence type="ECO:0000259" key="1">
    <source>
        <dbReference type="Pfam" id="PF00296"/>
    </source>
</evidence>
<keyword evidence="3" id="KW-1185">Reference proteome</keyword>
<dbReference type="InterPro" id="IPR036661">
    <property type="entry name" value="Luciferase-like_sf"/>
</dbReference>
<name>A0ABQ4FUY5_9ACTN</name>